<feature type="transmembrane region" description="Helical" evidence="8">
    <location>
        <begin position="110"/>
        <end position="131"/>
    </location>
</feature>
<keyword evidence="12" id="KW-1185">Reference proteome</keyword>
<evidence type="ECO:0000256" key="5">
    <source>
        <dbReference type="ARBA" id="ARBA00023136"/>
    </source>
</evidence>
<reference evidence="11" key="1">
    <citation type="submission" date="2020-06" db="EMBL/GenBank/DDBJ databases">
        <authorList>
            <consortium name="Plant Systems Biology data submission"/>
        </authorList>
    </citation>
    <scope>NUCLEOTIDE SEQUENCE</scope>
    <source>
        <strain evidence="11">D6</strain>
    </source>
</reference>
<dbReference type="InterPro" id="IPR042240">
    <property type="entry name" value="CHASE_sf"/>
</dbReference>
<dbReference type="InterPro" id="IPR029787">
    <property type="entry name" value="Nucleotide_cyclase"/>
</dbReference>
<keyword evidence="5 8" id="KW-0472">Membrane</keyword>
<comment type="subcellular location">
    <subcellularLocation>
        <location evidence="1">Membrane</location>
    </subcellularLocation>
</comment>
<dbReference type="EMBL" id="CAICTM010000606">
    <property type="protein sequence ID" value="CAB9513696.1"/>
    <property type="molecule type" value="Genomic_DNA"/>
</dbReference>
<dbReference type="InterPro" id="IPR006189">
    <property type="entry name" value="CHASE_dom"/>
</dbReference>
<dbReference type="Proteomes" id="UP001153069">
    <property type="component" value="Unassembled WGS sequence"/>
</dbReference>
<dbReference type="GO" id="GO:0001653">
    <property type="term" value="F:peptide receptor activity"/>
    <property type="evidence" value="ECO:0007669"/>
    <property type="project" value="TreeGrafter"/>
</dbReference>
<dbReference type="OrthoDB" id="432756at2759"/>
<dbReference type="SUPFAM" id="SSF109604">
    <property type="entry name" value="HD-domain/PDEase-like"/>
    <property type="match status" value="1"/>
</dbReference>
<feature type="domain" description="Guanylate cyclase" evidence="9">
    <location>
        <begin position="592"/>
        <end position="726"/>
    </location>
</feature>
<evidence type="ECO:0000256" key="8">
    <source>
        <dbReference type="SAM" id="Phobius"/>
    </source>
</evidence>
<dbReference type="SUPFAM" id="SSF55073">
    <property type="entry name" value="Nucleotide cyclase"/>
    <property type="match status" value="1"/>
</dbReference>
<dbReference type="GO" id="GO:0004383">
    <property type="term" value="F:guanylate cyclase activity"/>
    <property type="evidence" value="ECO:0007669"/>
    <property type="project" value="TreeGrafter"/>
</dbReference>
<dbReference type="Gene3D" id="3.30.70.1230">
    <property type="entry name" value="Nucleotide cyclase"/>
    <property type="match status" value="1"/>
</dbReference>
<dbReference type="InterPro" id="IPR036971">
    <property type="entry name" value="PDEase_catalytic_dom_sf"/>
</dbReference>
<dbReference type="Pfam" id="PF00211">
    <property type="entry name" value="Guanylate_cyc"/>
    <property type="match status" value="1"/>
</dbReference>
<evidence type="ECO:0000256" key="7">
    <source>
        <dbReference type="SAM" id="MobiDB-lite"/>
    </source>
</evidence>
<keyword evidence="6" id="KW-0456">Lyase</keyword>
<name>A0A9N8E334_9STRA</name>
<evidence type="ECO:0000256" key="6">
    <source>
        <dbReference type="ARBA" id="ARBA00023239"/>
    </source>
</evidence>
<dbReference type="SMART" id="SM00044">
    <property type="entry name" value="CYCc"/>
    <property type="match status" value="1"/>
</dbReference>
<evidence type="ECO:0000259" key="9">
    <source>
        <dbReference type="PROSITE" id="PS50125"/>
    </source>
</evidence>
<dbReference type="GO" id="GO:0035556">
    <property type="term" value="P:intracellular signal transduction"/>
    <property type="evidence" value="ECO:0007669"/>
    <property type="project" value="InterPro"/>
</dbReference>
<gene>
    <name evidence="11" type="ORF">SEMRO_607_G174600.1</name>
</gene>
<keyword evidence="11" id="KW-0675">Receptor</keyword>
<feature type="region of interest" description="Disordered" evidence="7">
    <location>
        <begin position="547"/>
        <end position="574"/>
    </location>
</feature>
<feature type="compositionally biased region" description="Low complexity" evidence="7">
    <location>
        <begin position="548"/>
        <end position="574"/>
    </location>
</feature>
<protein>
    <submittedName>
        <fullName evidence="11">Receptor-type guanylate cyclase gcy</fullName>
    </submittedName>
</protein>
<dbReference type="InterPro" id="IPR001054">
    <property type="entry name" value="A/G_cyclase"/>
</dbReference>
<dbReference type="GO" id="GO:0004114">
    <property type="term" value="F:3',5'-cyclic-nucleotide phosphodiesterase activity"/>
    <property type="evidence" value="ECO:0007669"/>
    <property type="project" value="InterPro"/>
</dbReference>
<organism evidence="11 12">
    <name type="scientific">Seminavis robusta</name>
    <dbReference type="NCBI Taxonomy" id="568900"/>
    <lineage>
        <taxon>Eukaryota</taxon>
        <taxon>Sar</taxon>
        <taxon>Stramenopiles</taxon>
        <taxon>Ochrophyta</taxon>
        <taxon>Bacillariophyta</taxon>
        <taxon>Bacillariophyceae</taxon>
        <taxon>Bacillariophycidae</taxon>
        <taxon>Naviculales</taxon>
        <taxon>Naviculaceae</taxon>
        <taxon>Seminavis</taxon>
    </lineage>
</organism>
<dbReference type="GO" id="GO:0000166">
    <property type="term" value="F:nucleotide binding"/>
    <property type="evidence" value="ECO:0007669"/>
    <property type="project" value="UniProtKB-KW"/>
</dbReference>
<evidence type="ECO:0000256" key="3">
    <source>
        <dbReference type="ARBA" id="ARBA00022741"/>
    </source>
</evidence>
<evidence type="ECO:0000256" key="4">
    <source>
        <dbReference type="ARBA" id="ARBA00022989"/>
    </source>
</evidence>
<keyword evidence="2 8" id="KW-0812">Transmembrane</keyword>
<dbReference type="Gene3D" id="1.10.1300.10">
    <property type="entry name" value="3'5'-cyclic nucleotide phosphodiesterase, catalytic domain"/>
    <property type="match status" value="1"/>
</dbReference>
<dbReference type="GO" id="GO:0007168">
    <property type="term" value="P:receptor guanylyl cyclase signaling pathway"/>
    <property type="evidence" value="ECO:0007669"/>
    <property type="project" value="TreeGrafter"/>
</dbReference>
<dbReference type="PROSITE" id="PS50839">
    <property type="entry name" value="CHASE"/>
    <property type="match status" value="1"/>
</dbReference>
<evidence type="ECO:0000313" key="12">
    <source>
        <dbReference type="Proteomes" id="UP001153069"/>
    </source>
</evidence>
<evidence type="ECO:0000256" key="1">
    <source>
        <dbReference type="ARBA" id="ARBA00004370"/>
    </source>
</evidence>
<dbReference type="PANTHER" id="PTHR11920">
    <property type="entry name" value="GUANYLYL CYCLASE"/>
    <property type="match status" value="1"/>
</dbReference>
<dbReference type="SMART" id="SM01079">
    <property type="entry name" value="CHASE"/>
    <property type="match status" value="1"/>
</dbReference>
<evidence type="ECO:0000313" key="11">
    <source>
        <dbReference type="EMBL" id="CAB9513696.1"/>
    </source>
</evidence>
<evidence type="ECO:0000256" key="2">
    <source>
        <dbReference type="ARBA" id="ARBA00022692"/>
    </source>
</evidence>
<proteinExistence type="predicted"/>
<dbReference type="PROSITE" id="PS50125">
    <property type="entry name" value="GUANYLATE_CYCLASE_2"/>
    <property type="match status" value="1"/>
</dbReference>
<accession>A0A9N8E334</accession>
<sequence length="1201" mass="135051">MTLPIVAASSDDSLDESTLTPFSTGVGSSWLDLNATTNTNGAHGLDDMKFVSMASSAVETTSFSNEEAAAEGDPKLHANTAQNRSSTVTQRTELEALSLNVEKTTKRTRFLALLVVLIGAAAAAAFLALGITSANQDASDLFLGRARTIGVEIGTSWRDYETAALWIQESCRDWRHTNYTRDDFALLYEFIRRMPLDFYGMEWVPNITHDERASFEQEGKRGWKLEEPPQQPTGQHLLWHEEDEQQQEDGYTGFMGQEPDPDNPGELMYTERSEQPFYFPIHFAEPMEDHINVAHYDLYSAPWERSAIDKALQTGQPALTERFELQGQEAGSGYSVVFYHPGPTLDNTKFETKPKDLALMVIHIQSLLQRMARRTNKQEYAKVYLYDKTNPHKDPAFLSALEILGDDDDDETTQQSNTRPLPERPFAELAQSHSDKFYFEQDFPVGGRTWVTVVVPVDGTTGSQSGSIILSGVLMFVASLLLAAWMIHNMQQSIRIHRVMTKAAAEATIVSEMFPANVCRRLIQEAEDKNQSAFFGGSDIRMAISSMPEPQQTNNNNNNSPTEPTETSSEPNPTDLIFGGTKPIADLHPYTTVMYANLCGFTAWASTRTPSQVFLLLEVVYHGFDSLAKKHGVYKVETVGDHYIAAAGLPKPRKNHAVAVAKFATECLYKVQKCVKTLETTLGPETGELGCKFGIHSGQVVGGVLRGEKGRFQLFGDTVIKASVMESRGVRNKIQVSAETAELLEKAGRKNWLIQREDSILLNGKSIPSFFLHITRGLRNNDPVLGHLPRTIHVDDKPSRLVEWNVAVLSGFLKSIIARRNLASKREAAIEGEGTKSKVRWQSSPSGKMVLDEVKDVITFPRFNASASRKQVDTGDIELDKAVTEQLQTLVTMIAGMYRDNPFHSFEHASHCALSVTKMMERIVNPRDVEARKQTRRFSSDYKLEAALHDHTFGITSDPLTQFACVFSALCLDLDHPGVPNSVLAEEKTIMARKYNGKSIAEQNSLDLAWDLLTKPAYEQLRDCLCSDDEEMRRFRSLVVNSVMATDISDKELGAARAYRWHRAFGDEDDWAGQQEGQQVKVNRKATIVVEYMIQASDVAHTMQHWHVYQKWNERRFHEAYKAYMEGRIKQDPTYIWYDGELEVFDMYVIPLAKNLFTCGVFGLSSDEFLNYALNNRKDWVANGEQAIQKYLETYEERYGI</sequence>
<keyword evidence="3" id="KW-0547">Nucleotide-binding</keyword>
<dbReference type="Gene3D" id="3.30.450.350">
    <property type="entry name" value="CHASE domain"/>
    <property type="match status" value="1"/>
</dbReference>
<comment type="caution">
    <text evidence="11">The sequence shown here is derived from an EMBL/GenBank/DDBJ whole genome shotgun (WGS) entry which is preliminary data.</text>
</comment>
<dbReference type="AlphaFoldDB" id="A0A9N8E334"/>
<dbReference type="InterPro" id="IPR050401">
    <property type="entry name" value="Cyclic_nucleotide_synthase"/>
</dbReference>
<feature type="domain" description="CHASE" evidence="10">
    <location>
        <begin position="275"/>
        <end position="341"/>
    </location>
</feature>
<dbReference type="Pfam" id="PF03924">
    <property type="entry name" value="CHASE"/>
    <property type="match status" value="1"/>
</dbReference>
<dbReference type="GO" id="GO:0005886">
    <property type="term" value="C:plasma membrane"/>
    <property type="evidence" value="ECO:0007669"/>
    <property type="project" value="TreeGrafter"/>
</dbReference>
<dbReference type="PANTHER" id="PTHR11920:SF335">
    <property type="entry name" value="GUANYLATE CYCLASE"/>
    <property type="match status" value="1"/>
</dbReference>
<dbReference type="GO" id="GO:0004016">
    <property type="term" value="F:adenylate cyclase activity"/>
    <property type="evidence" value="ECO:0007669"/>
    <property type="project" value="TreeGrafter"/>
</dbReference>
<evidence type="ECO:0000259" key="10">
    <source>
        <dbReference type="PROSITE" id="PS50839"/>
    </source>
</evidence>
<feature type="region of interest" description="Disordered" evidence="7">
    <location>
        <begin position="243"/>
        <end position="268"/>
    </location>
</feature>
<keyword evidence="4 8" id="KW-1133">Transmembrane helix</keyword>
<dbReference type="InterPro" id="IPR002073">
    <property type="entry name" value="PDEase_catalytic_dom"/>
</dbReference>
<dbReference type="Pfam" id="PF00233">
    <property type="entry name" value="PDEase_I"/>
    <property type="match status" value="1"/>
</dbReference>
<dbReference type="CDD" id="cd07302">
    <property type="entry name" value="CHD"/>
    <property type="match status" value="1"/>
</dbReference>